<dbReference type="AlphaFoldDB" id="A0A0B1T9H6"/>
<accession>A0A0B1T9H6</accession>
<evidence type="ECO:0000313" key="2">
    <source>
        <dbReference type="Proteomes" id="UP000053660"/>
    </source>
</evidence>
<evidence type="ECO:0000313" key="1">
    <source>
        <dbReference type="EMBL" id="KHJ92462.1"/>
    </source>
</evidence>
<protein>
    <submittedName>
        <fullName evidence="1">Uncharacterized protein</fullName>
    </submittedName>
</protein>
<organism evidence="1 2">
    <name type="scientific">Oesophagostomum dentatum</name>
    <name type="common">Nodular worm</name>
    <dbReference type="NCBI Taxonomy" id="61180"/>
    <lineage>
        <taxon>Eukaryota</taxon>
        <taxon>Metazoa</taxon>
        <taxon>Ecdysozoa</taxon>
        <taxon>Nematoda</taxon>
        <taxon>Chromadorea</taxon>
        <taxon>Rhabditida</taxon>
        <taxon>Rhabditina</taxon>
        <taxon>Rhabditomorpha</taxon>
        <taxon>Strongyloidea</taxon>
        <taxon>Strongylidae</taxon>
        <taxon>Oesophagostomum</taxon>
    </lineage>
</organism>
<dbReference type="Proteomes" id="UP000053660">
    <property type="component" value="Unassembled WGS sequence"/>
</dbReference>
<dbReference type="EMBL" id="KN551334">
    <property type="protein sequence ID" value="KHJ92462.1"/>
    <property type="molecule type" value="Genomic_DNA"/>
</dbReference>
<dbReference type="OrthoDB" id="5860291at2759"/>
<proteinExistence type="predicted"/>
<reference evidence="1 2" key="1">
    <citation type="submission" date="2014-03" db="EMBL/GenBank/DDBJ databases">
        <title>Draft genome of the hookworm Oesophagostomum dentatum.</title>
        <authorList>
            <person name="Mitreva M."/>
        </authorList>
    </citation>
    <scope>NUCLEOTIDE SEQUENCE [LARGE SCALE GENOMIC DNA]</scope>
    <source>
        <strain evidence="1 2">OD-Hann</strain>
    </source>
</reference>
<name>A0A0B1T9H6_OESDE</name>
<keyword evidence="2" id="KW-1185">Reference proteome</keyword>
<feature type="non-terminal residue" evidence="1">
    <location>
        <position position="75"/>
    </location>
</feature>
<gene>
    <name evidence="1" type="ORF">OESDEN_07647</name>
</gene>
<sequence>MEKELAWLTKEENFRKTLLSRTTSFEQKVDEFQHIVVEKDELIATLRQELEKLQTSTITETLKREEMMVITDVEK</sequence>